<dbReference type="Gene3D" id="3.40.630.30">
    <property type="match status" value="1"/>
</dbReference>
<comment type="caution">
    <text evidence="2">The sequence shown here is derived from an EMBL/GenBank/DDBJ whole genome shotgun (WGS) entry which is preliminary data.</text>
</comment>
<dbReference type="AlphaFoldDB" id="A0AAE0WKI2"/>
<protein>
    <recommendedName>
        <fullName evidence="1">N-acetyltransferase domain-containing protein</fullName>
    </recommendedName>
</protein>
<sequence length="213" mass="23573">MAKKLSPNIKILDSAGKDYLPSLSTIHSRAFHPIHPYHKRICPDTPLVRAWWSTIFNDYIESEYSYVLTAVDTTKSDFVAGVLLLAYCDFDAKTSNVFMKAGMTDDHDRAAFAAMTGGHAHERLMKGNSHLVIELFGVDHDYAGQGVGQALLGRACELAAGGGYDCFVQANAKAAKFYEKQGFEVRESSVMPGEEMYVECQMVRQAPANLHKE</sequence>
<dbReference type="PROSITE" id="PS51186">
    <property type="entry name" value="GNAT"/>
    <property type="match status" value="1"/>
</dbReference>
<evidence type="ECO:0000313" key="3">
    <source>
        <dbReference type="Proteomes" id="UP001274830"/>
    </source>
</evidence>
<keyword evidence="3" id="KW-1185">Reference proteome</keyword>
<proteinExistence type="predicted"/>
<name>A0AAE0WKI2_9PEZI</name>
<dbReference type="PANTHER" id="PTHR42791:SF17">
    <property type="entry name" value="ACETYLTRANSFERASE, GNAT FAMILY FAMILY (AFU_ORTHOLOGUE AFUA_8G05690)"/>
    <property type="match status" value="1"/>
</dbReference>
<gene>
    <name evidence="2" type="ORF">LTR78_006601</name>
</gene>
<dbReference type="EMBL" id="JAUTXT010000025">
    <property type="protein sequence ID" value="KAK3673368.1"/>
    <property type="molecule type" value="Genomic_DNA"/>
</dbReference>
<dbReference type="Proteomes" id="UP001274830">
    <property type="component" value="Unassembled WGS sequence"/>
</dbReference>
<dbReference type="Pfam" id="PF13508">
    <property type="entry name" value="Acetyltransf_7"/>
    <property type="match status" value="1"/>
</dbReference>
<dbReference type="SUPFAM" id="SSF55729">
    <property type="entry name" value="Acyl-CoA N-acyltransferases (Nat)"/>
    <property type="match status" value="1"/>
</dbReference>
<dbReference type="CDD" id="cd04301">
    <property type="entry name" value="NAT_SF"/>
    <property type="match status" value="1"/>
</dbReference>
<dbReference type="InterPro" id="IPR052523">
    <property type="entry name" value="Trichothecene_AcTrans"/>
</dbReference>
<accession>A0AAE0WKI2</accession>
<reference evidence="2" key="1">
    <citation type="submission" date="2023-07" db="EMBL/GenBank/DDBJ databases">
        <title>Black Yeasts Isolated from many extreme environments.</title>
        <authorList>
            <person name="Coleine C."/>
            <person name="Stajich J.E."/>
            <person name="Selbmann L."/>
        </authorList>
    </citation>
    <scope>NUCLEOTIDE SEQUENCE</scope>
    <source>
        <strain evidence="2">CCFEE 5485</strain>
    </source>
</reference>
<dbReference type="PANTHER" id="PTHR42791">
    <property type="entry name" value="GNAT FAMILY ACETYLTRANSFERASE"/>
    <property type="match status" value="1"/>
</dbReference>
<evidence type="ECO:0000313" key="2">
    <source>
        <dbReference type="EMBL" id="KAK3673368.1"/>
    </source>
</evidence>
<dbReference type="InterPro" id="IPR000182">
    <property type="entry name" value="GNAT_dom"/>
</dbReference>
<organism evidence="2 3">
    <name type="scientific">Recurvomyces mirabilis</name>
    <dbReference type="NCBI Taxonomy" id="574656"/>
    <lineage>
        <taxon>Eukaryota</taxon>
        <taxon>Fungi</taxon>
        <taxon>Dikarya</taxon>
        <taxon>Ascomycota</taxon>
        <taxon>Pezizomycotina</taxon>
        <taxon>Dothideomycetes</taxon>
        <taxon>Dothideomycetidae</taxon>
        <taxon>Mycosphaerellales</taxon>
        <taxon>Teratosphaeriaceae</taxon>
        <taxon>Recurvomyces</taxon>
    </lineage>
</organism>
<feature type="domain" description="N-acetyltransferase" evidence="1">
    <location>
        <begin position="68"/>
        <end position="207"/>
    </location>
</feature>
<dbReference type="GO" id="GO:0016747">
    <property type="term" value="F:acyltransferase activity, transferring groups other than amino-acyl groups"/>
    <property type="evidence" value="ECO:0007669"/>
    <property type="project" value="InterPro"/>
</dbReference>
<dbReference type="InterPro" id="IPR016181">
    <property type="entry name" value="Acyl_CoA_acyltransferase"/>
</dbReference>
<evidence type="ECO:0000259" key="1">
    <source>
        <dbReference type="PROSITE" id="PS51186"/>
    </source>
</evidence>